<keyword evidence="3" id="KW-1185">Reference proteome</keyword>
<sequence length="117" mass="12510">MDIGNGGAREGGMEGVQGERCTQAAMCGDMCTGENVCIYTWGGDVVRLGAQAVMSANGKRLQSRKQCSRGFEREDWREGRGCSVGRGDSIRVTSRRAGEMAFAGRQGNSGLRRAGTR</sequence>
<reference evidence="2" key="1">
    <citation type="submission" date="2023-03" db="EMBL/GenBank/DDBJ databases">
        <title>Massive genome expansion in bonnet fungi (Mycena s.s.) driven by repeated elements and novel gene families across ecological guilds.</title>
        <authorList>
            <consortium name="Lawrence Berkeley National Laboratory"/>
            <person name="Harder C.B."/>
            <person name="Miyauchi S."/>
            <person name="Viragh M."/>
            <person name="Kuo A."/>
            <person name="Thoen E."/>
            <person name="Andreopoulos B."/>
            <person name="Lu D."/>
            <person name="Skrede I."/>
            <person name="Drula E."/>
            <person name="Henrissat B."/>
            <person name="Morin E."/>
            <person name="Kohler A."/>
            <person name="Barry K."/>
            <person name="LaButti K."/>
            <person name="Morin E."/>
            <person name="Salamov A."/>
            <person name="Lipzen A."/>
            <person name="Mereny Z."/>
            <person name="Hegedus B."/>
            <person name="Baldrian P."/>
            <person name="Stursova M."/>
            <person name="Weitz H."/>
            <person name="Taylor A."/>
            <person name="Grigoriev I.V."/>
            <person name="Nagy L.G."/>
            <person name="Martin F."/>
            <person name="Kauserud H."/>
        </authorList>
    </citation>
    <scope>NUCLEOTIDE SEQUENCE</scope>
    <source>
        <strain evidence="2">9284</strain>
    </source>
</reference>
<comment type="caution">
    <text evidence="2">The sequence shown here is derived from an EMBL/GenBank/DDBJ whole genome shotgun (WGS) entry which is preliminary data.</text>
</comment>
<gene>
    <name evidence="2" type="ORF">FB45DRAFT_877413</name>
</gene>
<dbReference type="AlphaFoldDB" id="A0AAD7B2V7"/>
<accession>A0AAD7B2V7</accession>
<name>A0AAD7B2V7_9AGAR</name>
<evidence type="ECO:0000256" key="1">
    <source>
        <dbReference type="SAM" id="MobiDB-lite"/>
    </source>
</evidence>
<dbReference type="EMBL" id="JARKIF010000046">
    <property type="protein sequence ID" value="KAJ7608251.1"/>
    <property type="molecule type" value="Genomic_DNA"/>
</dbReference>
<evidence type="ECO:0000313" key="3">
    <source>
        <dbReference type="Proteomes" id="UP001221142"/>
    </source>
</evidence>
<protein>
    <submittedName>
        <fullName evidence="2">Uncharacterized protein</fullName>
    </submittedName>
</protein>
<organism evidence="2 3">
    <name type="scientific">Roridomyces roridus</name>
    <dbReference type="NCBI Taxonomy" id="1738132"/>
    <lineage>
        <taxon>Eukaryota</taxon>
        <taxon>Fungi</taxon>
        <taxon>Dikarya</taxon>
        <taxon>Basidiomycota</taxon>
        <taxon>Agaricomycotina</taxon>
        <taxon>Agaricomycetes</taxon>
        <taxon>Agaricomycetidae</taxon>
        <taxon>Agaricales</taxon>
        <taxon>Marasmiineae</taxon>
        <taxon>Mycenaceae</taxon>
        <taxon>Roridomyces</taxon>
    </lineage>
</organism>
<proteinExistence type="predicted"/>
<dbReference type="Proteomes" id="UP001221142">
    <property type="component" value="Unassembled WGS sequence"/>
</dbReference>
<evidence type="ECO:0000313" key="2">
    <source>
        <dbReference type="EMBL" id="KAJ7608251.1"/>
    </source>
</evidence>
<feature type="region of interest" description="Disordered" evidence="1">
    <location>
        <begin position="97"/>
        <end position="117"/>
    </location>
</feature>